<dbReference type="Proteomes" id="UP000241247">
    <property type="component" value="Unassembled WGS sequence"/>
</dbReference>
<gene>
    <name evidence="1" type="ORF">C7449_104235</name>
</gene>
<accession>A0A2T5B849</accession>
<proteinExistence type="predicted"/>
<dbReference type="OrthoDB" id="8420575at2"/>
<sequence length="102" mass="10356">MIVLGGLAGAILGGCSPTSTVSPEINRGADRSATFPDITARVGAATTQMSNDEAASISARLSALAANRQAGTISDADYQREVLELQALAANHGADTLKEIAK</sequence>
<evidence type="ECO:0000313" key="2">
    <source>
        <dbReference type="Proteomes" id="UP000241247"/>
    </source>
</evidence>
<dbReference type="EMBL" id="PZZZ01000004">
    <property type="protein sequence ID" value="PTM95162.1"/>
    <property type="molecule type" value="Genomic_DNA"/>
</dbReference>
<dbReference type="RefSeq" id="WP_146165069.1">
    <property type="nucleotide sequence ID" value="NZ_JBHEEX010000017.1"/>
</dbReference>
<reference evidence="1 2" key="1">
    <citation type="submission" date="2018-04" db="EMBL/GenBank/DDBJ databases">
        <title>Genomic Encyclopedia of Type Strains, Phase IV (KMG-IV): sequencing the most valuable type-strain genomes for metagenomic binning, comparative biology and taxonomic classification.</title>
        <authorList>
            <person name="Goeker M."/>
        </authorList>
    </citation>
    <scope>NUCLEOTIDE SEQUENCE [LARGE SCALE GENOMIC DNA]</scope>
    <source>
        <strain evidence="1 2">DSM 7138</strain>
    </source>
</reference>
<evidence type="ECO:0000313" key="1">
    <source>
        <dbReference type="EMBL" id="PTM95162.1"/>
    </source>
</evidence>
<name>A0A2T5B849_MYCDI</name>
<keyword evidence="2" id="KW-1185">Reference proteome</keyword>
<protein>
    <submittedName>
        <fullName evidence="1">Uncharacterized protein</fullName>
    </submittedName>
</protein>
<comment type="caution">
    <text evidence="1">The sequence shown here is derived from an EMBL/GenBank/DDBJ whole genome shotgun (WGS) entry which is preliminary data.</text>
</comment>
<dbReference type="AlphaFoldDB" id="A0A2T5B849"/>
<organism evidence="1 2">
    <name type="scientific">Mycoplana dimorpha</name>
    <dbReference type="NCBI Taxonomy" id="28320"/>
    <lineage>
        <taxon>Bacteria</taxon>
        <taxon>Pseudomonadati</taxon>
        <taxon>Pseudomonadota</taxon>
        <taxon>Alphaproteobacteria</taxon>
        <taxon>Hyphomicrobiales</taxon>
        <taxon>Rhizobiaceae</taxon>
        <taxon>Mycoplana</taxon>
    </lineage>
</organism>